<dbReference type="PANTHER" id="PTHR12805">
    <property type="entry name" value="KIN17 KIN, ANTIGENIC DETERMINANT OF RECA PROTEIN HOMOLOG"/>
    <property type="match status" value="1"/>
</dbReference>
<comment type="caution">
    <text evidence="8">The sequence shown here is derived from an EMBL/GenBank/DDBJ whole genome shotgun (WGS) entry which is preliminary data.</text>
</comment>
<dbReference type="Pfam" id="PF10357">
    <property type="entry name" value="WH_KIN17"/>
    <property type="match status" value="1"/>
</dbReference>
<name>A0A9N9AML0_9GLOM</name>
<dbReference type="PROSITE" id="PS00028">
    <property type="entry name" value="ZINC_FINGER_C2H2_1"/>
    <property type="match status" value="1"/>
</dbReference>
<keyword evidence="9" id="KW-1185">Reference proteome</keyword>
<dbReference type="GO" id="GO:0003690">
    <property type="term" value="F:double-stranded DNA binding"/>
    <property type="evidence" value="ECO:0007669"/>
    <property type="project" value="TreeGrafter"/>
</dbReference>
<evidence type="ECO:0000256" key="6">
    <source>
        <dbReference type="SAM" id="MobiDB-lite"/>
    </source>
</evidence>
<dbReference type="EMBL" id="CAJVPS010001316">
    <property type="protein sequence ID" value="CAG8533473.1"/>
    <property type="molecule type" value="Genomic_DNA"/>
</dbReference>
<gene>
    <name evidence="8" type="ORF">ALEPTO_LOCUS5052</name>
</gene>
<proteinExistence type="inferred from homology"/>
<feature type="region of interest" description="Disordered" evidence="6">
    <location>
        <begin position="260"/>
        <end position="289"/>
    </location>
</feature>
<protein>
    <submittedName>
        <fullName evidence="8">12467_t:CDS:1</fullName>
    </submittedName>
</protein>
<dbReference type="Gene3D" id="1.10.10.2030">
    <property type="entry name" value="DNA/RNA-binding protein Kin17, conserved domain"/>
    <property type="match status" value="1"/>
</dbReference>
<dbReference type="InterPro" id="IPR019447">
    <property type="entry name" value="DNA/RNA-bd_Kin17_WH-like_dom"/>
</dbReference>
<feature type="region of interest" description="Disordered" evidence="6">
    <location>
        <begin position="338"/>
        <end position="416"/>
    </location>
</feature>
<evidence type="ECO:0000256" key="3">
    <source>
        <dbReference type="ARBA" id="ARBA00022771"/>
    </source>
</evidence>
<dbReference type="Pfam" id="PF25095">
    <property type="entry name" value="C2H2-zf_KIN17"/>
    <property type="match status" value="1"/>
</dbReference>
<dbReference type="PANTHER" id="PTHR12805:SF0">
    <property type="entry name" value="DNA_RNA-BINDING PROTEIN KIN17"/>
    <property type="match status" value="1"/>
</dbReference>
<feature type="domain" description="C2H2-type" evidence="7">
    <location>
        <begin position="28"/>
        <end position="50"/>
    </location>
</feature>
<dbReference type="FunFam" id="1.10.10.2030:FF:000001">
    <property type="entry name" value="DNA/RNA-binding protein KIN17, putative"/>
    <property type="match status" value="1"/>
</dbReference>
<evidence type="ECO:0000256" key="5">
    <source>
        <dbReference type="SAM" id="Coils"/>
    </source>
</evidence>
<reference evidence="8" key="1">
    <citation type="submission" date="2021-06" db="EMBL/GenBank/DDBJ databases">
        <authorList>
            <person name="Kallberg Y."/>
            <person name="Tangrot J."/>
            <person name="Rosling A."/>
        </authorList>
    </citation>
    <scope>NUCLEOTIDE SEQUENCE</scope>
    <source>
        <strain evidence="8">FL130A</strain>
    </source>
</reference>
<dbReference type="InterPro" id="IPR013087">
    <property type="entry name" value="Znf_C2H2_type"/>
</dbReference>
<dbReference type="InterPro" id="IPR036236">
    <property type="entry name" value="Znf_C2H2_sf"/>
</dbReference>
<dbReference type="InterPro" id="IPR056767">
    <property type="entry name" value="C2H2-Znf_KIN17"/>
</dbReference>
<organism evidence="8 9">
    <name type="scientific">Ambispora leptoticha</name>
    <dbReference type="NCBI Taxonomy" id="144679"/>
    <lineage>
        <taxon>Eukaryota</taxon>
        <taxon>Fungi</taxon>
        <taxon>Fungi incertae sedis</taxon>
        <taxon>Mucoromycota</taxon>
        <taxon>Glomeromycotina</taxon>
        <taxon>Glomeromycetes</taxon>
        <taxon>Archaeosporales</taxon>
        <taxon>Ambisporaceae</taxon>
        <taxon>Ambispora</taxon>
    </lineage>
</organism>
<dbReference type="InterPro" id="IPR038254">
    <property type="entry name" value="KIN17_WH-like_sf"/>
</dbReference>
<keyword evidence="4" id="KW-0862">Zinc</keyword>
<keyword evidence="3" id="KW-0863">Zinc-finger</keyword>
<evidence type="ECO:0000313" key="9">
    <source>
        <dbReference type="Proteomes" id="UP000789508"/>
    </source>
</evidence>
<accession>A0A9N9AML0</accession>
<dbReference type="AlphaFoldDB" id="A0A9N9AML0"/>
<evidence type="ECO:0000313" key="8">
    <source>
        <dbReference type="EMBL" id="CAG8533473.1"/>
    </source>
</evidence>
<evidence type="ECO:0000256" key="1">
    <source>
        <dbReference type="ARBA" id="ARBA00008517"/>
    </source>
</evidence>
<dbReference type="GO" id="GO:0005634">
    <property type="term" value="C:nucleus"/>
    <property type="evidence" value="ECO:0007669"/>
    <property type="project" value="TreeGrafter"/>
</dbReference>
<evidence type="ECO:0000259" key="7">
    <source>
        <dbReference type="PROSITE" id="PS00028"/>
    </source>
</evidence>
<feature type="compositionally biased region" description="Low complexity" evidence="6">
    <location>
        <begin position="269"/>
        <end position="289"/>
    </location>
</feature>
<dbReference type="GO" id="GO:0006260">
    <property type="term" value="P:DNA replication"/>
    <property type="evidence" value="ECO:0007669"/>
    <property type="project" value="TreeGrafter"/>
</dbReference>
<dbReference type="GO" id="GO:0006974">
    <property type="term" value="P:DNA damage response"/>
    <property type="evidence" value="ECO:0007669"/>
    <property type="project" value="TreeGrafter"/>
</dbReference>
<dbReference type="InterPro" id="IPR037321">
    <property type="entry name" value="KIN17-like"/>
</dbReference>
<comment type="similarity">
    <text evidence="1">Belongs to the KIN17 family.</text>
</comment>
<evidence type="ECO:0000256" key="4">
    <source>
        <dbReference type="ARBA" id="ARBA00022833"/>
    </source>
</evidence>
<sequence>MPKHEFLTPKAIANRIKAKGLQKLKWYCQLCEKQCRDENGYQCHIRSESHLRQMSLLRENPDKYQSTYSKEFLTDFIKLLSRRWGTKRVLANTVYQEYISDRHHLHMNATEWVTLTDFVKYLGRKGICNVDETPKGWFIAWVDNSPKALARQEAILKKERQEKDESERARKIIEEQIEKAKRDAESTDLSSEKRELELLKRKTDKNILKVEIKSLEDPNNSQTIDDNTIADVTATNSIETESSNDSSCTSSLTINGLSADSTAIKPSDSTSSTAVSANNTTPNITSTTSISFKPIGQKKSLAALAKKSNILAASPKKEKKEAPKKLSAIEQIIIEETEKKKRLENINHKVTGDRNRGKDDRKDFYRSDRDRDSRDIHRERDYYRNRDPYRESKDREYRERDRDRDYERETKRARRD</sequence>
<dbReference type="OrthoDB" id="10266249at2759"/>
<keyword evidence="2" id="KW-0479">Metal-binding</keyword>
<dbReference type="GO" id="GO:0008270">
    <property type="term" value="F:zinc ion binding"/>
    <property type="evidence" value="ECO:0007669"/>
    <property type="project" value="UniProtKB-KW"/>
</dbReference>
<evidence type="ECO:0000256" key="2">
    <source>
        <dbReference type="ARBA" id="ARBA00022723"/>
    </source>
</evidence>
<keyword evidence="5" id="KW-0175">Coiled coil</keyword>
<dbReference type="SMART" id="SM01253">
    <property type="entry name" value="Kin17_mid"/>
    <property type="match status" value="1"/>
</dbReference>
<dbReference type="Proteomes" id="UP000789508">
    <property type="component" value="Unassembled WGS sequence"/>
</dbReference>
<feature type="coiled-coil region" evidence="5">
    <location>
        <begin position="149"/>
        <end position="202"/>
    </location>
</feature>
<dbReference type="SUPFAM" id="SSF57667">
    <property type="entry name" value="beta-beta-alpha zinc fingers"/>
    <property type="match status" value="1"/>
</dbReference>